<feature type="compositionally biased region" description="Basic and acidic residues" evidence="1">
    <location>
        <begin position="202"/>
        <end position="222"/>
    </location>
</feature>
<comment type="caution">
    <text evidence="2">The sequence shown here is derived from an EMBL/GenBank/DDBJ whole genome shotgun (WGS) entry which is preliminary data.</text>
</comment>
<organism evidence="2 3">
    <name type="scientific">Mucuna pruriens</name>
    <name type="common">Velvet bean</name>
    <name type="synonym">Dolichos pruriens</name>
    <dbReference type="NCBI Taxonomy" id="157652"/>
    <lineage>
        <taxon>Eukaryota</taxon>
        <taxon>Viridiplantae</taxon>
        <taxon>Streptophyta</taxon>
        <taxon>Embryophyta</taxon>
        <taxon>Tracheophyta</taxon>
        <taxon>Spermatophyta</taxon>
        <taxon>Magnoliopsida</taxon>
        <taxon>eudicotyledons</taxon>
        <taxon>Gunneridae</taxon>
        <taxon>Pentapetalae</taxon>
        <taxon>rosids</taxon>
        <taxon>fabids</taxon>
        <taxon>Fabales</taxon>
        <taxon>Fabaceae</taxon>
        <taxon>Papilionoideae</taxon>
        <taxon>50 kb inversion clade</taxon>
        <taxon>NPAAA clade</taxon>
        <taxon>indigoferoid/millettioid clade</taxon>
        <taxon>Phaseoleae</taxon>
        <taxon>Mucuna</taxon>
    </lineage>
</organism>
<feature type="non-terminal residue" evidence="2">
    <location>
        <position position="1"/>
    </location>
</feature>
<sequence length="222" mass="26414">MLSEVIARYSQRTPVGRNLNIWPSVVNHRYPSKFETELVRLRRVCPSLRLVETVSNSSLSRPEERESYIPKTQKMLEQMRRVKAILGERLERMEKENKEGLDSVKSDTQNVNAKVEDFCRKMEENRKKPMSHSHGHNERLERQQWHGRNERLERHKRLRRVKEDSRRKDLDNGSRNSRYHKALTLYHTGGVRSPSYKGGITIEEKSKEREEDKPRKDKSPKK</sequence>
<evidence type="ECO:0000256" key="1">
    <source>
        <dbReference type="SAM" id="MobiDB-lite"/>
    </source>
</evidence>
<protein>
    <submittedName>
        <fullName evidence="2">Uncharacterized protein</fullName>
    </submittedName>
</protein>
<dbReference type="Proteomes" id="UP000257109">
    <property type="component" value="Unassembled WGS sequence"/>
</dbReference>
<gene>
    <name evidence="2" type="ORF">CR513_28016</name>
</gene>
<reference evidence="2" key="1">
    <citation type="submission" date="2018-05" db="EMBL/GenBank/DDBJ databases">
        <title>Draft genome of Mucuna pruriens seed.</title>
        <authorList>
            <person name="Nnadi N.E."/>
            <person name="Vos R."/>
            <person name="Hasami M.H."/>
            <person name="Devisetty U.K."/>
            <person name="Aguiy J.C."/>
        </authorList>
    </citation>
    <scope>NUCLEOTIDE SEQUENCE [LARGE SCALE GENOMIC DNA]</scope>
    <source>
        <strain evidence="2">JCA_2017</strain>
    </source>
</reference>
<feature type="compositionally biased region" description="Basic and acidic residues" evidence="1">
    <location>
        <begin position="161"/>
        <end position="172"/>
    </location>
</feature>
<dbReference type="EMBL" id="QJKJ01005474">
    <property type="protein sequence ID" value="RDX90152.1"/>
    <property type="molecule type" value="Genomic_DNA"/>
</dbReference>
<accession>A0A371GHY2</accession>
<dbReference type="AlphaFoldDB" id="A0A371GHY2"/>
<evidence type="ECO:0000313" key="2">
    <source>
        <dbReference type="EMBL" id="RDX90152.1"/>
    </source>
</evidence>
<keyword evidence="3" id="KW-1185">Reference proteome</keyword>
<feature type="region of interest" description="Disordered" evidence="1">
    <location>
        <begin position="125"/>
        <end position="222"/>
    </location>
</feature>
<evidence type="ECO:0000313" key="3">
    <source>
        <dbReference type="Proteomes" id="UP000257109"/>
    </source>
</evidence>
<feature type="compositionally biased region" description="Basic and acidic residues" evidence="1">
    <location>
        <begin position="135"/>
        <end position="153"/>
    </location>
</feature>
<proteinExistence type="predicted"/>
<name>A0A371GHY2_MUCPR</name>